<dbReference type="Proteomes" id="UP000037632">
    <property type="component" value="Unassembled WGS sequence"/>
</dbReference>
<sequence>MDAGQLPSTHSVLSIAEINSAAYRALDTVARALLLELRALDRPFEIPVITISVREAMLRLGVSQRPVERAFKSLLEHGWIHEARAGQGRRRLFMLQRPAIAPHGC</sequence>
<gene>
    <name evidence="1" type="ORF">VL23_13755</name>
</gene>
<protein>
    <recommendedName>
        <fullName evidence="3">GntR family transcriptional regulator</fullName>
    </recommendedName>
</protein>
<evidence type="ECO:0000313" key="2">
    <source>
        <dbReference type="Proteomes" id="UP000037632"/>
    </source>
</evidence>
<dbReference type="EMBL" id="JZIW01000001">
    <property type="protein sequence ID" value="KOO84175.1"/>
    <property type="molecule type" value="Genomic_DNA"/>
</dbReference>
<evidence type="ECO:0008006" key="3">
    <source>
        <dbReference type="Google" id="ProtNLM"/>
    </source>
</evidence>
<comment type="caution">
    <text evidence="1">The sequence shown here is derived from an EMBL/GenBank/DDBJ whole genome shotgun (WGS) entry which is preliminary data.</text>
</comment>
<reference evidence="1 2" key="1">
    <citation type="journal article" date="2015" name="Antimicrob. Agents Chemother.">
        <title>Whole-Genome Sequencing Identifies Emergence of a Quinolone Resistance Mutation in a Case of Stenotrophomonas maltophilia Bacteremia.</title>
        <authorList>
            <person name="Pak T.R."/>
            <person name="Altman D.R."/>
            <person name="Attie O."/>
            <person name="Sebra R."/>
            <person name="Hamula C.L."/>
            <person name="Lewis M."/>
            <person name="Deikus G."/>
            <person name="Newman L.C."/>
            <person name="Fang G."/>
            <person name="Hand J."/>
            <person name="Papel G."/>
            <person name="Wallach F."/>
            <person name="Schadt E.E."/>
            <person name="Huprikar S."/>
            <person name="van Bakel H."/>
            <person name="Kasarskis A."/>
            <person name="Bashir A."/>
        </authorList>
    </citation>
    <scope>NUCLEOTIDE SEQUENCE [LARGE SCALE GENOMIC DNA]</scope>
    <source>
        <strain evidence="1 2">ISMMS6</strain>
    </source>
</reference>
<name>A0AB34TLY7_STEMA</name>
<dbReference type="AlphaFoldDB" id="A0AB34TLY7"/>
<dbReference type="RefSeq" id="WP_053462325.1">
    <property type="nucleotide sequence ID" value="NZ_JZIW01000001.1"/>
</dbReference>
<proteinExistence type="predicted"/>
<organism evidence="1 2">
    <name type="scientific">Stenotrophomonas maltophilia</name>
    <name type="common">Pseudomonas maltophilia</name>
    <name type="synonym">Xanthomonas maltophilia</name>
    <dbReference type="NCBI Taxonomy" id="40324"/>
    <lineage>
        <taxon>Bacteria</taxon>
        <taxon>Pseudomonadati</taxon>
        <taxon>Pseudomonadota</taxon>
        <taxon>Gammaproteobacteria</taxon>
        <taxon>Lysobacterales</taxon>
        <taxon>Lysobacteraceae</taxon>
        <taxon>Stenotrophomonas</taxon>
        <taxon>Stenotrophomonas maltophilia group</taxon>
    </lineage>
</organism>
<accession>A0AB34TLY7</accession>
<evidence type="ECO:0000313" key="1">
    <source>
        <dbReference type="EMBL" id="KOO84175.1"/>
    </source>
</evidence>